<dbReference type="InterPro" id="IPR050951">
    <property type="entry name" value="Retrovirus_Pol_polyprotein"/>
</dbReference>
<dbReference type="EMBL" id="JARKHS020014908">
    <property type="protein sequence ID" value="KAK8774858.1"/>
    <property type="molecule type" value="Genomic_DNA"/>
</dbReference>
<protein>
    <recommendedName>
        <fullName evidence="2">Integrase catalytic domain-containing protein</fullName>
    </recommendedName>
</protein>
<keyword evidence="4" id="KW-1185">Reference proteome</keyword>
<name>A0AAQ4EJR5_AMBAM</name>
<feature type="compositionally biased region" description="Basic and acidic residues" evidence="1">
    <location>
        <begin position="149"/>
        <end position="163"/>
    </location>
</feature>
<dbReference type="AlphaFoldDB" id="A0AAQ4EJR5"/>
<dbReference type="PANTHER" id="PTHR37984:SF5">
    <property type="entry name" value="PROTEIN NYNRIN-LIKE"/>
    <property type="match status" value="1"/>
</dbReference>
<gene>
    <name evidence="3" type="ORF">V5799_010611</name>
</gene>
<comment type="caution">
    <text evidence="3">The sequence shown here is derived from an EMBL/GenBank/DDBJ whole genome shotgun (WGS) entry which is preliminary data.</text>
</comment>
<evidence type="ECO:0000256" key="1">
    <source>
        <dbReference type="SAM" id="MobiDB-lite"/>
    </source>
</evidence>
<reference evidence="3 4" key="1">
    <citation type="journal article" date="2023" name="Arcadia Sci">
        <title>De novo assembly of a long-read Amblyomma americanum tick genome.</title>
        <authorList>
            <person name="Chou S."/>
            <person name="Poskanzer K.E."/>
            <person name="Rollins M."/>
            <person name="Thuy-Boun P.S."/>
        </authorList>
    </citation>
    <scope>NUCLEOTIDE SEQUENCE [LARGE SCALE GENOMIC DNA]</scope>
    <source>
        <strain evidence="3">F_SG_1</strain>
        <tissue evidence="3">Salivary glands</tissue>
    </source>
</reference>
<feature type="region of interest" description="Disordered" evidence="1">
    <location>
        <begin position="149"/>
        <end position="176"/>
    </location>
</feature>
<sequence>MFVMNSTTTERTIKKLRSVFASYGLPDEVVTDNGPQFTAKNFTDFLLKNVVRHTRAPPYHPASNGSADRCVKTVKRDLLRQVLDERSSGISKTLQHCIHMFLFRYRNTPTTTTGQIPAELFLSWRPRTRLTLLHPDLERRIKEHFSKVKGQADEKKRAMEDIRRWRKGYGPRPSSG</sequence>
<evidence type="ECO:0000313" key="4">
    <source>
        <dbReference type="Proteomes" id="UP001321473"/>
    </source>
</evidence>
<proteinExistence type="predicted"/>
<dbReference type="Gene3D" id="3.30.420.10">
    <property type="entry name" value="Ribonuclease H-like superfamily/Ribonuclease H"/>
    <property type="match status" value="1"/>
</dbReference>
<dbReference type="Proteomes" id="UP001321473">
    <property type="component" value="Unassembled WGS sequence"/>
</dbReference>
<organism evidence="3 4">
    <name type="scientific">Amblyomma americanum</name>
    <name type="common">Lone star tick</name>
    <dbReference type="NCBI Taxonomy" id="6943"/>
    <lineage>
        <taxon>Eukaryota</taxon>
        <taxon>Metazoa</taxon>
        <taxon>Ecdysozoa</taxon>
        <taxon>Arthropoda</taxon>
        <taxon>Chelicerata</taxon>
        <taxon>Arachnida</taxon>
        <taxon>Acari</taxon>
        <taxon>Parasitiformes</taxon>
        <taxon>Ixodida</taxon>
        <taxon>Ixodoidea</taxon>
        <taxon>Ixodidae</taxon>
        <taxon>Amblyomminae</taxon>
        <taxon>Amblyomma</taxon>
    </lineage>
</organism>
<feature type="domain" description="Integrase catalytic" evidence="2">
    <location>
        <begin position="1"/>
        <end position="125"/>
    </location>
</feature>
<dbReference type="Pfam" id="PF00665">
    <property type="entry name" value="rve"/>
    <property type="match status" value="1"/>
</dbReference>
<evidence type="ECO:0000313" key="3">
    <source>
        <dbReference type="EMBL" id="KAK8774858.1"/>
    </source>
</evidence>
<dbReference type="InterPro" id="IPR036397">
    <property type="entry name" value="RNaseH_sf"/>
</dbReference>
<dbReference type="InterPro" id="IPR012337">
    <property type="entry name" value="RNaseH-like_sf"/>
</dbReference>
<dbReference type="PANTHER" id="PTHR37984">
    <property type="entry name" value="PROTEIN CBG26694"/>
    <property type="match status" value="1"/>
</dbReference>
<evidence type="ECO:0000259" key="2">
    <source>
        <dbReference type="PROSITE" id="PS50994"/>
    </source>
</evidence>
<dbReference type="PROSITE" id="PS50994">
    <property type="entry name" value="INTEGRASE"/>
    <property type="match status" value="1"/>
</dbReference>
<dbReference type="GO" id="GO:0015074">
    <property type="term" value="P:DNA integration"/>
    <property type="evidence" value="ECO:0007669"/>
    <property type="project" value="InterPro"/>
</dbReference>
<accession>A0AAQ4EJR5</accession>
<dbReference type="GO" id="GO:0003676">
    <property type="term" value="F:nucleic acid binding"/>
    <property type="evidence" value="ECO:0007669"/>
    <property type="project" value="InterPro"/>
</dbReference>
<dbReference type="SUPFAM" id="SSF53098">
    <property type="entry name" value="Ribonuclease H-like"/>
    <property type="match status" value="1"/>
</dbReference>
<dbReference type="InterPro" id="IPR001584">
    <property type="entry name" value="Integrase_cat-core"/>
</dbReference>